<keyword evidence="1" id="KW-1133">Transmembrane helix</keyword>
<proteinExistence type="predicted"/>
<keyword evidence="1" id="KW-0812">Transmembrane</keyword>
<accession>A0A7R9EZ95</accession>
<feature type="transmembrane region" description="Helical" evidence="1">
    <location>
        <begin position="12"/>
        <end position="32"/>
    </location>
</feature>
<protein>
    <submittedName>
        <fullName evidence="2">Uncharacterized protein</fullName>
    </submittedName>
</protein>
<gene>
    <name evidence="2" type="ORF">TBIB3V08_LOCUS6513</name>
</gene>
<sequence length="82" mass="8896">MATGGRVNVGWMGAIQGPAVASFVVAAAGVVLNRDMMSRNLFSMVVMDSWSDCICSAIPSRAVMIFCEEVSLIFTQWRHVVL</sequence>
<dbReference type="AlphaFoldDB" id="A0A7R9EZ95"/>
<organism evidence="2">
    <name type="scientific">Timema bartmani</name>
    <dbReference type="NCBI Taxonomy" id="61472"/>
    <lineage>
        <taxon>Eukaryota</taxon>
        <taxon>Metazoa</taxon>
        <taxon>Ecdysozoa</taxon>
        <taxon>Arthropoda</taxon>
        <taxon>Hexapoda</taxon>
        <taxon>Insecta</taxon>
        <taxon>Pterygota</taxon>
        <taxon>Neoptera</taxon>
        <taxon>Polyneoptera</taxon>
        <taxon>Phasmatodea</taxon>
        <taxon>Timematodea</taxon>
        <taxon>Timematoidea</taxon>
        <taxon>Timematidae</taxon>
        <taxon>Timema</taxon>
    </lineage>
</organism>
<keyword evidence="1" id="KW-0472">Membrane</keyword>
<name>A0A7R9EZ95_9NEOP</name>
<evidence type="ECO:0000313" key="2">
    <source>
        <dbReference type="EMBL" id="CAD7444125.1"/>
    </source>
</evidence>
<reference evidence="2" key="1">
    <citation type="submission" date="2020-11" db="EMBL/GenBank/DDBJ databases">
        <authorList>
            <person name="Tran Van P."/>
        </authorList>
    </citation>
    <scope>NUCLEOTIDE SEQUENCE</scope>
</reference>
<evidence type="ECO:0000256" key="1">
    <source>
        <dbReference type="SAM" id="Phobius"/>
    </source>
</evidence>
<dbReference type="EMBL" id="OD566507">
    <property type="protein sequence ID" value="CAD7444125.1"/>
    <property type="molecule type" value="Genomic_DNA"/>
</dbReference>